<dbReference type="InterPro" id="IPR027417">
    <property type="entry name" value="P-loop_NTPase"/>
</dbReference>
<keyword evidence="3" id="KW-0238">DNA-binding</keyword>
<keyword evidence="3" id="KW-0413">Isomerase</keyword>
<keyword evidence="6" id="KW-1185">Reference proteome</keyword>
<organism evidence="5 6">
    <name type="scientific">Francisella frigiditurris</name>
    <dbReference type="NCBI Taxonomy" id="1542390"/>
    <lineage>
        <taxon>Bacteria</taxon>
        <taxon>Pseudomonadati</taxon>
        <taxon>Pseudomonadota</taxon>
        <taxon>Gammaproteobacteria</taxon>
        <taxon>Thiotrichales</taxon>
        <taxon>Francisellaceae</taxon>
        <taxon>Francisella</taxon>
    </lineage>
</organism>
<dbReference type="AlphaFoldDB" id="A0A1J0KT12"/>
<keyword evidence="3" id="KW-0540">Nuclease</keyword>
<dbReference type="GO" id="GO:0043139">
    <property type="term" value="F:5'-3' DNA helicase activity"/>
    <property type="evidence" value="ECO:0007669"/>
    <property type="project" value="UniProtKB-UniRule"/>
</dbReference>
<accession>A0A1J0KT12</accession>
<evidence type="ECO:0000259" key="4">
    <source>
        <dbReference type="Pfam" id="PF13538"/>
    </source>
</evidence>
<keyword evidence="3" id="KW-0227">DNA damage</keyword>
<dbReference type="Proteomes" id="UP000182521">
    <property type="component" value="Chromosome"/>
</dbReference>
<comment type="catalytic activity">
    <reaction evidence="3">
        <text>ATP + H2O = ADP + phosphate + H(+)</text>
        <dbReference type="Rhea" id="RHEA:13065"/>
        <dbReference type="ChEBI" id="CHEBI:15377"/>
        <dbReference type="ChEBI" id="CHEBI:15378"/>
        <dbReference type="ChEBI" id="CHEBI:30616"/>
        <dbReference type="ChEBI" id="CHEBI:43474"/>
        <dbReference type="ChEBI" id="CHEBI:456216"/>
        <dbReference type="EC" id="5.6.2.3"/>
    </reaction>
</comment>
<keyword evidence="3" id="KW-0234">DNA repair</keyword>
<dbReference type="InterPro" id="IPR006344">
    <property type="entry name" value="RecD"/>
</dbReference>
<gene>
    <name evidence="3 5" type="primary">recD</name>
    <name evidence="5" type="ORF">KX01_1365</name>
</gene>
<feature type="binding site" evidence="3">
    <location>
        <begin position="183"/>
        <end position="190"/>
    </location>
    <ligand>
        <name>ATP</name>
        <dbReference type="ChEBI" id="CHEBI:30616"/>
    </ligand>
</feature>
<dbReference type="RefSeq" id="WP_071664260.1">
    <property type="nucleotide sequence ID" value="NZ_CP009654.1"/>
</dbReference>
<dbReference type="GO" id="GO:0003677">
    <property type="term" value="F:DNA binding"/>
    <property type="evidence" value="ECO:0007669"/>
    <property type="project" value="UniProtKB-UniRule"/>
</dbReference>
<evidence type="ECO:0000256" key="2">
    <source>
        <dbReference type="ARBA" id="ARBA00022840"/>
    </source>
</evidence>
<dbReference type="NCBIfam" id="TIGR01447">
    <property type="entry name" value="recD"/>
    <property type="match status" value="1"/>
</dbReference>
<evidence type="ECO:0000313" key="5">
    <source>
        <dbReference type="EMBL" id="APC96823.1"/>
    </source>
</evidence>
<dbReference type="GO" id="GO:0017116">
    <property type="term" value="F:single-stranded DNA helicase activity"/>
    <property type="evidence" value="ECO:0007669"/>
    <property type="project" value="TreeGrafter"/>
</dbReference>
<dbReference type="SUPFAM" id="SSF52540">
    <property type="entry name" value="P-loop containing nucleoside triphosphate hydrolases"/>
    <property type="match status" value="1"/>
</dbReference>
<reference evidence="6" key="1">
    <citation type="submission" date="2014-10" db="EMBL/GenBank/DDBJ databases">
        <authorList>
            <person name="Kuske C.R."/>
            <person name="Challacombe J.F."/>
            <person name="Daligault H.E."/>
            <person name="Davenport K.W."/>
            <person name="Johnson S.L."/>
            <person name="Siddaramappa S."/>
            <person name="Petersen J.M."/>
        </authorList>
    </citation>
    <scope>NUCLEOTIDE SEQUENCE [LARGE SCALE GENOMIC DNA]</scope>
    <source>
        <strain evidence="6">CA97-1460</strain>
    </source>
</reference>
<evidence type="ECO:0000256" key="3">
    <source>
        <dbReference type="HAMAP-Rule" id="MF_01487"/>
    </source>
</evidence>
<dbReference type="GO" id="GO:0000724">
    <property type="term" value="P:double-strand break repair via homologous recombination"/>
    <property type="evidence" value="ECO:0007669"/>
    <property type="project" value="UniProtKB-UniRule"/>
</dbReference>
<dbReference type="KEGG" id="frc:KX01_1365"/>
<dbReference type="Gene3D" id="3.40.50.300">
    <property type="entry name" value="P-loop containing nucleotide triphosphate hydrolases"/>
    <property type="match status" value="2"/>
</dbReference>
<proteinExistence type="inferred from homology"/>
<dbReference type="GO" id="GO:0009338">
    <property type="term" value="C:exodeoxyribonuclease V complex"/>
    <property type="evidence" value="ECO:0007669"/>
    <property type="project" value="InterPro"/>
</dbReference>
<evidence type="ECO:0000256" key="1">
    <source>
        <dbReference type="ARBA" id="ARBA00022741"/>
    </source>
</evidence>
<dbReference type="GO" id="GO:0005524">
    <property type="term" value="F:ATP binding"/>
    <property type="evidence" value="ECO:0007669"/>
    <property type="project" value="UniProtKB-UniRule"/>
</dbReference>
<dbReference type="EC" id="5.6.2.3" evidence="3"/>
<keyword evidence="1 3" id="KW-0547">Nucleotide-binding</keyword>
<evidence type="ECO:0000313" key="6">
    <source>
        <dbReference type="Proteomes" id="UP000182521"/>
    </source>
</evidence>
<feature type="domain" description="UvrD-like helicase C-terminal" evidence="4">
    <location>
        <begin position="515"/>
        <end position="559"/>
    </location>
</feature>
<keyword evidence="3" id="KW-0347">Helicase</keyword>
<dbReference type="EMBL" id="CP009654">
    <property type="protein sequence ID" value="APC96823.1"/>
    <property type="molecule type" value="Genomic_DNA"/>
</dbReference>
<dbReference type="CDD" id="cd17933">
    <property type="entry name" value="DEXSc_RecD-like"/>
    <property type="match status" value="1"/>
</dbReference>
<dbReference type="PANTHER" id="PTHR43788">
    <property type="entry name" value="DNA2/NAM7 HELICASE FAMILY MEMBER"/>
    <property type="match status" value="1"/>
</dbReference>
<comment type="subunit">
    <text evidence="3">Heterotrimer of RecB, RecC and RecD. All subunits contribute to DNA-binding.</text>
</comment>
<dbReference type="Pfam" id="PF13245">
    <property type="entry name" value="AAA_19"/>
    <property type="match status" value="1"/>
</dbReference>
<dbReference type="GO" id="GO:0008854">
    <property type="term" value="F:exodeoxyribonuclease V activity"/>
    <property type="evidence" value="ECO:0007669"/>
    <property type="project" value="InterPro"/>
</dbReference>
<protein>
    <recommendedName>
        <fullName evidence="3">RecBCD enzyme subunit RecD</fullName>
        <ecNumber evidence="3">5.6.2.3</ecNumber>
    </recommendedName>
    <alternativeName>
        <fullName evidence="3">DNA 5'-3' helicase subunit RecD</fullName>
    </alternativeName>
    <alternativeName>
        <fullName evidence="3">Exonuclease V subunit RecD</fullName>
        <shortName evidence="3">ExoV subunit RecD</shortName>
    </alternativeName>
    <alternativeName>
        <fullName evidence="3">Helicase/nuclease RecBCD subunit RecD</fullName>
    </alternativeName>
</protein>
<comment type="miscellaneous">
    <text evidence="3">In the RecBCD complex, RecB has a slow 3'-5' helicase, an exonuclease activity and loads RecA onto ssDNA, RecD has a fast 5'-3' helicase activity, while RecC stimulates the ATPase and processivity of the RecB helicase and contributes to recognition of the Chi site.</text>
</comment>
<dbReference type="InterPro" id="IPR027785">
    <property type="entry name" value="UvrD-like_helicase_C"/>
</dbReference>
<dbReference type="CDD" id="cd18809">
    <property type="entry name" value="SF1_C_RecD"/>
    <property type="match status" value="1"/>
</dbReference>
<dbReference type="HAMAP" id="MF_01487">
    <property type="entry name" value="RecD"/>
    <property type="match status" value="1"/>
</dbReference>
<sequence>MYRNLLECKNNLADIEPIDFFFAKETSHFFKLTDQNSKSLLFHLLVALMSSYREGRSCLDIRSIANKNLWQQLEDDNLEKIEGYSFPDESEIENLLKTLDFKNSPIHYAFGCLYIKRIWQFENEIAAFLKEKIKANLDYVDIDKFTETLNKLFPRENESKNYQDWQEIAVINSLVREFSIISGGPGTGKTTTVTKLLLAFQMLNGADQKIALLAPTGKAAQRLTESILNTKLKLKENLSLEEDLYNSIPEEASTIHRFLGIVPNSKRLKYSADFRASFDVVVIDEASMLDINIFIKLIRVLKDNTKLILIGDINQLPSVEVGSILSNLTEGVSNNIFSNKVAKLIQQICNEEVKFGNSFDYVTKLEKNYRSNKAINNLANKVLAGDTSQELDESISFYNLSRLDEYLNSFVKAYYKELYKKETPEEALEYLKRFRILVANRELNVGTINLNDKIAKILGKNNKDIYHGKPIMIVENSYSQNLFNGDVGVIWNNMAYFENKDVSFMINTLPKFETVYAMTIHKTQGSEFERVCIILPNESNKVLSRELLYTGITRAKDKLDIISNKDLWTIVINKKNNKRYNFTQILKAEVCQK</sequence>
<keyword evidence="2 3" id="KW-0067">ATP-binding</keyword>
<dbReference type="STRING" id="1542390.KX01_1365"/>
<dbReference type="Pfam" id="PF13538">
    <property type="entry name" value="UvrD_C_2"/>
    <property type="match status" value="1"/>
</dbReference>
<dbReference type="GO" id="GO:0016887">
    <property type="term" value="F:ATP hydrolysis activity"/>
    <property type="evidence" value="ECO:0007669"/>
    <property type="project" value="RHEA"/>
</dbReference>
<name>A0A1J0KT12_9GAMM</name>
<dbReference type="PANTHER" id="PTHR43788:SF6">
    <property type="entry name" value="DNA HELICASE B"/>
    <property type="match status" value="1"/>
</dbReference>
<dbReference type="InterPro" id="IPR050534">
    <property type="entry name" value="Coronavir_polyprotein_1ab"/>
</dbReference>
<comment type="function">
    <text evidence="3">A helicase/nuclease that prepares dsDNA breaks (DSB) for recombinational DNA repair. Binds to DSBs and unwinds DNA via a highly rapid and processive ATP-dependent bidirectional helicase activity. Unwinds dsDNA until it encounters a Chi (crossover hotspot instigator) sequence from the 3' direction. Cuts ssDNA a few nucleotides 3' to the Chi site. The properties and activities of the enzyme are changed at Chi. The Chi-altered holoenzyme produces a long 3'-ssDNA overhang and facilitates RecA-binding to the ssDNA for homologous DNA recombination and repair. Holoenzyme degrades any linearized DNA that is unable to undergo homologous recombination. In the holoenzyme this subunit has ssDNA-dependent ATPase and 5'-3' helicase activity. When added to pre-assembled RecBC greatly stimulates nuclease activity and augments holoenzyme processivity. Negatively regulates the RecA-loading ability of RecBCD.</text>
</comment>
<comment type="similarity">
    <text evidence="3">Belongs to the RecD family.</text>
</comment>
<keyword evidence="3 5" id="KW-0378">Hydrolase</keyword>
<keyword evidence="3" id="KW-0269">Exonuclease</keyword>